<evidence type="ECO:0000256" key="2">
    <source>
        <dbReference type="SAM" id="MobiDB-lite"/>
    </source>
</evidence>
<evidence type="ECO:0000313" key="4">
    <source>
        <dbReference type="Proteomes" id="UP000275078"/>
    </source>
</evidence>
<keyword evidence="4" id="KW-1185">Reference proteome</keyword>
<evidence type="ECO:0000256" key="1">
    <source>
        <dbReference type="SAM" id="Coils"/>
    </source>
</evidence>
<dbReference type="AlphaFoldDB" id="A0A3N4I450"/>
<sequence length="429" mass="47226">MDTGRDDITQTSTIVIEESLCFLKAATTLSETFLGSDIDTHSTSSISGQSQEADIESEAESIKTVIPAPPSAIPQCSALPTPILELPYQRYRTFSISSSSSFSSSASNSSSIRRPSRIPVLMTPIGKTRLPSALRNPNRVPEDLPKRPPLKRRIAFALPPPASPRPRQTTISFPLAPHLTLSPPSTKDATGIKQAPKPTPARVFSEPILLRPSYTRQESIDTSNLATPKAFRKPRRLNSAPVGSPKLERGSSLEDIYTSFPPLSKASTINDRYSIKSRVVSENRTNTNTSKMSLLRLPFKSPFLWLGRMFSGFSLVSEPLTRPLEAALRKSGGQNAGKKMTISGLRRSREDLVSTLKQLSKLQDDLERHQIRMARKLRRLTTSYANDAELAGIVRAFAAMNSGKGLETDWALLGEVCGRLETWERKIVV</sequence>
<keyword evidence="1" id="KW-0175">Coiled coil</keyword>
<name>A0A3N4I450_ASCIM</name>
<dbReference type="EMBL" id="ML119741">
    <property type="protein sequence ID" value="RPA76624.1"/>
    <property type="molecule type" value="Genomic_DNA"/>
</dbReference>
<dbReference type="Proteomes" id="UP000275078">
    <property type="component" value="Unassembled WGS sequence"/>
</dbReference>
<reference evidence="3 4" key="1">
    <citation type="journal article" date="2018" name="Nat. Ecol. Evol.">
        <title>Pezizomycetes genomes reveal the molecular basis of ectomycorrhizal truffle lifestyle.</title>
        <authorList>
            <person name="Murat C."/>
            <person name="Payen T."/>
            <person name="Noel B."/>
            <person name="Kuo A."/>
            <person name="Morin E."/>
            <person name="Chen J."/>
            <person name="Kohler A."/>
            <person name="Krizsan K."/>
            <person name="Balestrini R."/>
            <person name="Da Silva C."/>
            <person name="Montanini B."/>
            <person name="Hainaut M."/>
            <person name="Levati E."/>
            <person name="Barry K.W."/>
            <person name="Belfiori B."/>
            <person name="Cichocki N."/>
            <person name="Clum A."/>
            <person name="Dockter R.B."/>
            <person name="Fauchery L."/>
            <person name="Guy J."/>
            <person name="Iotti M."/>
            <person name="Le Tacon F."/>
            <person name="Lindquist E.A."/>
            <person name="Lipzen A."/>
            <person name="Malagnac F."/>
            <person name="Mello A."/>
            <person name="Molinier V."/>
            <person name="Miyauchi S."/>
            <person name="Poulain J."/>
            <person name="Riccioni C."/>
            <person name="Rubini A."/>
            <person name="Sitrit Y."/>
            <person name="Splivallo R."/>
            <person name="Traeger S."/>
            <person name="Wang M."/>
            <person name="Zifcakova L."/>
            <person name="Wipf D."/>
            <person name="Zambonelli A."/>
            <person name="Paolocci F."/>
            <person name="Nowrousian M."/>
            <person name="Ottonello S."/>
            <person name="Baldrian P."/>
            <person name="Spatafora J.W."/>
            <person name="Henrissat B."/>
            <person name="Nagy L.G."/>
            <person name="Aury J.M."/>
            <person name="Wincker P."/>
            <person name="Grigoriev I.V."/>
            <person name="Bonfante P."/>
            <person name="Martin F.M."/>
        </authorList>
    </citation>
    <scope>NUCLEOTIDE SEQUENCE [LARGE SCALE GENOMIC DNA]</scope>
    <source>
        <strain evidence="3 4">RN42</strain>
    </source>
</reference>
<proteinExistence type="predicted"/>
<evidence type="ECO:0000313" key="3">
    <source>
        <dbReference type="EMBL" id="RPA76624.1"/>
    </source>
</evidence>
<gene>
    <name evidence="3" type="ORF">BJ508DRAFT_330971</name>
</gene>
<accession>A0A3N4I450</accession>
<protein>
    <submittedName>
        <fullName evidence="3">Uncharacterized protein</fullName>
    </submittedName>
</protein>
<feature type="region of interest" description="Disordered" evidence="2">
    <location>
        <begin position="156"/>
        <end position="206"/>
    </location>
</feature>
<organism evidence="3 4">
    <name type="scientific">Ascobolus immersus RN42</name>
    <dbReference type="NCBI Taxonomy" id="1160509"/>
    <lineage>
        <taxon>Eukaryota</taxon>
        <taxon>Fungi</taxon>
        <taxon>Dikarya</taxon>
        <taxon>Ascomycota</taxon>
        <taxon>Pezizomycotina</taxon>
        <taxon>Pezizomycetes</taxon>
        <taxon>Pezizales</taxon>
        <taxon>Ascobolaceae</taxon>
        <taxon>Ascobolus</taxon>
    </lineage>
</organism>
<feature type="coiled-coil region" evidence="1">
    <location>
        <begin position="345"/>
        <end position="379"/>
    </location>
</feature>